<dbReference type="SUPFAM" id="SSF50978">
    <property type="entry name" value="WD40 repeat-like"/>
    <property type="match status" value="1"/>
</dbReference>
<keyword evidence="1 7" id="KW-0853">WD repeat</keyword>
<accession>A0A136IW53</accession>
<dbReference type="AlphaFoldDB" id="A0A136IW53"/>
<feature type="compositionally biased region" description="Polar residues" evidence="8">
    <location>
        <begin position="257"/>
        <end position="266"/>
    </location>
</feature>
<comment type="subunit">
    <text evidence="5">Component of the ASTRA chromatin remodeling machinery complex.</text>
</comment>
<comment type="similarity">
    <text evidence="4">Belongs to the WD repeat ASA1 family.</text>
</comment>
<dbReference type="Pfam" id="PF00400">
    <property type="entry name" value="WD40"/>
    <property type="match status" value="4"/>
</dbReference>
<dbReference type="OrthoDB" id="7668193at2759"/>
<dbReference type="PROSITE" id="PS50294">
    <property type="entry name" value="WD_REPEATS_REGION"/>
    <property type="match status" value="1"/>
</dbReference>
<evidence type="ECO:0000256" key="7">
    <source>
        <dbReference type="PROSITE-ProRule" id="PRU00221"/>
    </source>
</evidence>
<comment type="function">
    <text evidence="3">Component of the ASTRA complex involved in chromatin remodeling.</text>
</comment>
<evidence type="ECO:0000313" key="10">
    <source>
        <dbReference type="Proteomes" id="UP000070501"/>
    </source>
</evidence>
<evidence type="ECO:0000256" key="6">
    <source>
        <dbReference type="ARBA" id="ARBA00040563"/>
    </source>
</evidence>
<dbReference type="InterPro" id="IPR001680">
    <property type="entry name" value="WD40_rpt"/>
</dbReference>
<dbReference type="Gene3D" id="2.130.10.10">
    <property type="entry name" value="YVTN repeat-like/Quinoprotein amine dehydrogenase"/>
    <property type="match status" value="2"/>
</dbReference>
<evidence type="ECO:0000313" key="9">
    <source>
        <dbReference type="EMBL" id="KXJ89162.1"/>
    </source>
</evidence>
<proteinExistence type="inferred from homology"/>
<evidence type="ECO:0000256" key="4">
    <source>
        <dbReference type="ARBA" id="ARBA00037931"/>
    </source>
</evidence>
<organism evidence="9 10">
    <name type="scientific">Microdochium bolleyi</name>
    <dbReference type="NCBI Taxonomy" id="196109"/>
    <lineage>
        <taxon>Eukaryota</taxon>
        <taxon>Fungi</taxon>
        <taxon>Dikarya</taxon>
        <taxon>Ascomycota</taxon>
        <taxon>Pezizomycotina</taxon>
        <taxon>Sordariomycetes</taxon>
        <taxon>Xylariomycetidae</taxon>
        <taxon>Xylariales</taxon>
        <taxon>Microdochiaceae</taxon>
        <taxon>Microdochium</taxon>
    </lineage>
</organism>
<evidence type="ECO:0000256" key="3">
    <source>
        <dbReference type="ARBA" id="ARBA00037338"/>
    </source>
</evidence>
<keyword evidence="2" id="KW-0677">Repeat</keyword>
<dbReference type="FunCoup" id="A0A136IW53">
    <property type="interactions" value="48"/>
</dbReference>
<dbReference type="InterPro" id="IPR036322">
    <property type="entry name" value="WD40_repeat_dom_sf"/>
</dbReference>
<dbReference type="InterPro" id="IPR019775">
    <property type="entry name" value="WD40_repeat_CS"/>
</dbReference>
<gene>
    <name evidence="9" type="ORF">Micbo1qcDRAFT_165940</name>
</gene>
<dbReference type="PANTHER" id="PTHR19854:SF1">
    <property type="entry name" value="GUANINE NUCLEOTIDE-BINDING PROTEIN SUBUNIT BETA-LIKE PROTEIN 1"/>
    <property type="match status" value="1"/>
</dbReference>
<evidence type="ECO:0000256" key="1">
    <source>
        <dbReference type="ARBA" id="ARBA00022574"/>
    </source>
</evidence>
<protein>
    <recommendedName>
        <fullName evidence="6">ASTRA-associated protein 1</fullName>
    </recommendedName>
</protein>
<evidence type="ECO:0000256" key="8">
    <source>
        <dbReference type="SAM" id="MobiDB-lite"/>
    </source>
</evidence>
<dbReference type="EMBL" id="KQ964256">
    <property type="protein sequence ID" value="KXJ89162.1"/>
    <property type="molecule type" value="Genomic_DNA"/>
</dbReference>
<dbReference type="STRING" id="196109.A0A136IW53"/>
<keyword evidence="10" id="KW-1185">Reference proteome</keyword>
<dbReference type="PROSITE" id="PS00678">
    <property type="entry name" value="WD_REPEATS_1"/>
    <property type="match status" value="2"/>
</dbReference>
<evidence type="ECO:0000256" key="5">
    <source>
        <dbReference type="ARBA" id="ARBA00038749"/>
    </source>
</evidence>
<name>A0A136IW53_9PEZI</name>
<dbReference type="PROSITE" id="PS50082">
    <property type="entry name" value="WD_REPEATS_2"/>
    <property type="match status" value="2"/>
</dbReference>
<feature type="repeat" description="WD" evidence="7">
    <location>
        <begin position="416"/>
        <end position="431"/>
    </location>
</feature>
<dbReference type="PANTHER" id="PTHR19854">
    <property type="entry name" value="TRANSDUCIN BETA-LIKE 3"/>
    <property type="match status" value="1"/>
</dbReference>
<dbReference type="InParanoid" id="A0A136IW53"/>
<dbReference type="Proteomes" id="UP000070501">
    <property type="component" value="Unassembled WGS sequence"/>
</dbReference>
<sequence length="431" mass="46690">MSHPSQPPTPKSVLRGHESQVHAAAFVRNNQRLATGDADGFVVLWDLATRRPRAVWRAHTSAILGIASWGCDRLITHGRDHRLVVWKVTEEDEAGLSVALPLDKGVSPRPEPWVLHILNVNTMNFCAFASCPAEADGELLVAVPNTLASESVDIYHLPSQVRQHTIHLTDQSQQKTGMAMAMALLMIDGALNLIVGYENGMTVVTRQLLHGSWDVTYNVQKHSQPILSLDVSPSHDYFLTSGADALIVKHPIPGWKPSTNQNNVTPNARLGGDPDQFKETGTSKLNSGGSLLSTALHAQKASSSSQTAPAVEKVTAPLKVLNTKHSGQQSLRIRSDGKIFATAGWDSKVRVYSGKTMAELAVLKWHDVGCYATAFASVMDTAVGTSSASVVAEATTTEVLSVKERRIKHAKETHWLAAGSKDGKISLWDIY</sequence>
<feature type="region of interest" description="Disordered" evidence="8">
    <location>
        <begin position="256"/>
        <end position="284"/>
    </location>
</feature>
<feature type="repeat" description="WD" evidence="7">
    <location>
        <begin position="14"/>
        <end position="55"/>
    </location>
</feature>
<dbReference type="InterPro" id="IPR015943">
    <property type="entry name" value="WD40/YVTN_repeat-like_dom_sf"/>
</dbReference>
<reference evidence="10" key="1">
    <citation type="submission" date="2016-02" db="EMBL/GenBank/DDBJ databases">
        <title>Draft genome sequence of Microdochium bolleyi, a fungal endophyte of beachgrass.</title>
        <authorList>
            <consortium name="DOE Joint Genome Institute"/>
            <person name="David A.S."/>
            <person name="May G."/>
            <person name="Haridas S."/>
            <person name="Lim J."/>
            <person name="Wang M."/>
            <person name="Labutti K."/>
            <person name="Lipzen A."/>
            <person name="Barry K."/>
            <person name="Grigoriev I.V."/>
        </authorList>
    </citation>
    <scope>NUCLEOTIDE SEQUENCE [LARGE SCALE GENOMIC DNA]</scope>
    <source>
        <strain evidence="10">J235TASD1</strain>
    </source>
</reference>
<dbReference type="SMART" id="SM00320">
    <property type="entry name" value="WD40"/>
    <property type="match status" value="5"/>
</dbReference>
<evidence type="ECO:0000256" key="2">
    <source>
        <dbReference type="ARBA" id="ARBA00022737"/>
    </source>
</evidence>